<accession>A0AAN9IAG1</accession>
<dbReference type="EMBL" id="JAYWIO010000003">
    <property type="protein sequence ID" value="KAK7273548.1"/>
    <property type="molecule type" value="Genomic_DNA"/>
</dbReference>
<gene>
    <name evidence="1" type="ORF">RIF29_14604</name>
</gene>
<evidence type="ECO:0000313" key="2">
    <source>
        <dbReference type="Proteomes" id="UP001372338"/>
    </source>
</evidence>
<comment type="caution">
    <text evidence="1">The sequence shown here is derived from an EMBL/GenBank/DDBJ whole genome shotgun (WGS) entry which is preliminary data.</text>
</comment>
<organism evidence="1 2">
    <name type="scientific">Crotalaria pallida</name>
    <name type="common">Smooth rattlebox</name>
    <name type="synonym">Crotalaria striata</name>
    <dbReference type="NCBI Taxonomy" id="3830"/>
    <lineage>
        <taxon>Eukaryota</taxon>
        <taxon>Viridiplantae</taxon>
        <taxon>Streptophyta</taxon>
        <taxon>Embryophyta</taxon>
        <taxon>Tracheophyta</taxon>
        <taxon>Spermatophyta</taxon>
        <taxon>Magnoliopsida</taxon>
        <taxon>eudicotyledons</taxon>
        <taxon>Gunneridae</taxon>
        <taxon>Pentapetalae</taxon>
        <taxon>rosids</taxon>
        <taxon>fabids</taxon>
        <taxon>Fabales</taxon>
        <taxon>Fabaceae</taxon>
        <taxon>Papilionoideae</taxon>
        <taxon>50 kb inversion clade</taxon>
        <taxon>genistoids sensu lato</taxon>
        <taxon>core genistoids</taxon>
        <taxon>Crotalarieae</taxon>
        <taxon>Crotalaria</taxon>
    </lineage>
</organism>
<protein>
    <submittedName>
        <fullName evidence="1">Uncharacterized protein</fullName>
    </submittedName>
</protein>
<evidence type="ECO:0000313" key="1">
    <source>
        <dbReference type="EMBL" id="KAK7273548.1"/>
    </source>
</evidence>
<reference evidence="1 2" key="1">
    <citation type="submission" date="2024-01" db="EMBL/GenBank/DDBJ databases">
        <title>The genomes of 5 underutilized Papilionoideae crops provide insights into root nodulation and disease resistanc.</title>
        <authorList>
            <person name="Yuan L."/>
        </authorList>
    </citation>
    <scope>NUCLEOTIDE SEQUENCE [LARGE SCALE GENOMIC DNA]</scope>
    <source>
        <strain evidence="1">ZHUSHIDOU_FW_LH</strain>
        <tissue evidence="1">Leaf</tissue>
    </source>
</reference>
<name>A0AAN9IAG1_CROPI</name>
<keyword evidence="2" id="KW-1185">Reference proteome</keyword>
<dbReference type="Proteomes" id="UP001372338">
    <property type="component" value="Unassembled WGS sequence"/>
</dbReference>
<proteinExistence type="predicted"/>
<dbReference type="AlphaFoldDB" id="A0AAN9IAG1"/>
<sequence>MFHDQHKQSNLLLTLTLEALTLSLSHSHSHSHSLLLTAAPKPEARVGAFFKPCTITVGAFFKPSTITVGAFFKFSSKPTSTATVDNGSCKINLETHIKQCKSEINFCEEKRCTFE</sequence>